<dbReference type="STRING" id="1884261.A0A5C3QZP4"/>
<dbReference type="PANTHER" id="PTHR12147">
    <property type="entry name" value="METALLOPEPTIDASE M28 FAMILY MEMBER"/>
    <property type="match status" value="1"/>
</dbReference>
<dbReference type="AlphaFoldDB" id="A0A5C3QZP4"/>
<dbReference type="OrthoDB" id="10013407at2759"/>
<dbReference type="Pfam" id="PF04389">
    <property type="entry name" value="Peptidase_M28"/>
    <property type="match status" value="1"/>
</dbReference>
<evidence type="ECO:0000256" key="5">
    <source>
        <dbReference type="ARBA" id="ARBA00022801"/>
    </source>
</evidence>
<feature type="domain" description="Peptidase M28" evidence="8">
    <location>
        <begin position="255"/>
        <end position="440"/>
    </location>
</feature>
<evidence type="ECO:0000256" key="7">
    <source>
        <dbReference type="RuleBase" id="RU361240"/>
    </source>
</evidence>
<dbReference type="Gene3D" id="3.40.630.10">
    <property type="entry name" value="Zn peptidases"/>
    <property type="match status" value="1"/>
</dbReference>
<proteinExistence type="inferred from homology"/>
<evidence type="ECO:0000259" key="8">
    <source>
        <dbReference type="Pfam" id="PF04389"/>
    </source>
</evidence>
<keyword evidence="3 7" id="KW-0645">Protease</keyword>
<organism evidence="9 10">
    <name type="scientific">Pterulicium gracile</name>
    <dbReference type="NCBI Taxonomy" id="1884261"/>
    <lineage>
        <taxon>Eukaryota</taxon>
        <taxon>Fungi</taxon>
        <taxon>Dikarya</taxon>
        <taxon>Basidiomycota</taxon>
        <taxon>Agaricomycotina</taxon>
        <taxon>Agaricomycetes</taxon>
        <taxon>Agaricomycetidae</taxon>
        <taxon>Agaricales</taxon>
        <taxon>Pleurotineae</taxon>
        <taxon>Pterulaceae</taxon>
        <taxon>Pterulicium</taxon>
    </lineage>
</organism>
<dbReference type="PANTHER" id="PTHR12147:SF26">
    <property type="entry name" value="PEPTIDASE M28 DOMAIN-CONTAINING PROTEIN"/>
    <property type="match status" value="1"/>
</dbReference>
<evidence type="ECO:0000313" key="10">
    <source>
        <dbReference type="Proteomes" id="UP000305067"/>
    </source>
</evidence>
<dbReference type="GO" id="GO:0006508">
    <property type="term" value="P:proteolysis"/>
    <property type="evidence" value="ECO:0007669"/>
    <property type="project" value="UniProtKB-KW"/>
</dbReference>
<evidence type="ECO:0000256" key="2">
    <source>
        <dbReference type="ARBA" id="ARBA00005634"/>
    </source>
</evidence>
<accession>A0A5C3QZP4</accession>
<comment type="similarity">
    <text evidence="2">Belongs to the peptidase M28 family. M28B subfamily.</text>
</comment>
<dbReference type="EC" id="3.4.-.-" evidence="7"/>
<keyword evidence="4 7" id="KW-0479">Metal-binding</keyword>
<keyword evidence="10" id="KW-1185">Reference proteome</keyword>
<dbReference type="InterPro" id="IPR007484">
    <property type="entry name" value="Peptidase_M28"/>
</dbReference>
<gene>
    <name evidence="9" type="ORF">BDV98DRAFT_559166</name>
</gene>
<sequence length="470" mass="50664">MNTLFLPFNAAAFAQSPCLGDHFYGNYGGSKPVSVFIAPQACISEVGAFGSGTILLDSAGGDDASPKELVWIEEQVIDDKIRIDTFKDSLSTLLQRVSSANSVYLDVQQEVLSTPDHPISILYKSETSALLSLTPEAALSIHTQGLLPPFLRSSTIPASPISFVPVPRDAVKRVSHLLETLRFRADVASLVNSISLPHMQQDIRYLTGEAHDSPLLSRHSFSDGALTAASWLKGKFEGTGASCELRHFSAGFSPNVVCQYNALENTTATVIVSGHYDSRGSFGNTRAPGGNDDGSGTTALLSIARVIGERRVKFRHNVQLVAFAGEEQGLVGSRAYARELRQLDANITLMIQADMLAYHDPNEPAQIGFPDVIGTPEVTQLVANASAIYSPELMIGVTPACCSDHQSFHEQGFPATQVYERAGPILDPMYHNSGDLSDRSGYDLKQVRSIAKVQFATLLHAAGFELPIID</sequence>
<comment type="cofactor">
    <cofactor evidence="1">
        <name>Zn(2+)</name>
        <dbReference type="ChEBI" id="CHEBI:29105"/>
    </cofactor>
</comment>
<evidence type="ECO:0000256" key="1">
    <source>
        <dbReference type="ARBA" id="ARBA00001947"/>
    </source>
</evidence>
<evidence type="ECO:0000256" key="4">
    <source>
        <dbReference type="ARBA" id="ARBA00022723"/>
    </source>
</evidence>
<dbReference type="SUPFAM" id="SSF53187">
    <property type="entry name" value="Zn-dependent exopeptidases"/>
    <property type="match status" value="1"/>
</dbReference>
<name>A0A5C3QZP4_9AGAR</name>
<dbReference type="EMBL" id="ML178815">
    <property type="protein sequence ID" value="TFL06290.1"/>
    <property type="molecule type" value="Genomic_DNA"/>
</dbReference>
<dbReference type="Proteomes" id="UP000305067">
    <property type="component" value="Unassembled WGS sequence"/>
</dbReference>
<keyword evidence="6 7" id="KW-0862">Zinc</keyword>
<dbReference type="GO" id="GO:0046872">
    <property type="term" value="F:metal ion binding"/>
    <property type="evidence" value="ECO:0007669"/>
    <property type="project" value="UniProtKB-KW"/>
</dbReference>
<evidence type="ECO:0000313" key="9">
    <source>
        <dbReference type="EMBL" id="TFL06290.1"/>
    </source>
</evidence>
<keyword evidence="5 7" id="KW-0378">Hydrolase</keyword>
<dbReference type="InterPro" id="IPR045175">
    <property type="entry name" value="M28_fam"/>
</dbReference>
<reference evidence="9 10" key="1">
    <citation type="journal article" date="2019" name="Nat. Ecol. Evol.">
        <title>Megaphylogeny resolves global patterns of mushroom evolution.</title>
        <authorList>
            <person name="Varga T."/>
            <person name="Krizsan K."/>
            <person name="Foldi C."/>
            <person name="Dima B."/>
            <person name="Sanchez-Garcia M."/>
            <person name="Sanchez-Ramirez S."/>
            <person name="Szollosi G.J."/>
            <person name="Szarkandi J.G."/>
            <person name="Papp V."/>
            <person name="Albert L."/>
            <person name="Andreopoulos W."/>
            <person name="Angelini C."/>
            <person name="Antonin V."/>
            <person name="Barry K.W."/>
            <person name="Bougher N.L."/>
            <person name="Buchanan P."/>
            <person name="Buyck B."/>
            <person name="Bense V."/>
            <person name="Catcheside P."/>
            <person name="Chovatia M."/>
            <person name="Cooper J."/>
            <person name="Damon W."/>
            <person name="Desjardin D."/>
            <person name="Finy P."/>
            <person name="Geml J."/>
            <person name="Haridas S."/>
            <person name="Hughes K."/>
            <person name="Justo A."/>
            <person name="Karasinski D."/>
            <person name="Kautmanova I."/>
            <person name="Kiss B."/>
            <person name="Kocsube S."/>
            <person name="Kotiranta H."/>
            <person name="LaButti K.M."/>
            <person name="Lechner B.E."/>
            <person name="Liimatainen K."/>
            <person name="Lipzen A."/>
            <person name="Lukacs Z."/>
            <person name="Mihaltcheva S."/>
            <person name="Morgado L.N."/>
            <person name="Niskanen T."/>
            <person name="Noordeloos M.E."/>
            <person name="Ohm R.A."/>
            <person name="Ortiz-Santana B."/>
            <person name="Ovrebo C."/>
            <person name="Racz N."/>
            <person name="Riley R."/>
            <person name="Savchenko A."/>
            <person name="Shiryaev A."/>
            <person name="Soop K."/>
            <person name="Spirin V."/>
            <person name="Szebenyi C."/>
            <person name="Tomsovsky M."/>
            <person name="Tulloss R.E."/>
            <person name="Uehling J."/>
            <person name="Grigoriev I.V."/>
            <person name="Vagvolgyi C."/>
            <person name="Papp T."/>
            <person name="Martin F.M."/>
            <person name="Miettinen O."/>
            <person name="Hibbett D.S."/>
            <person name="Nagy L.G."/>
        </authorList>
    </citation>
    <scope>NUCLEOTIDE SEQUENCE [LARGE SCALE GENOMIC DNA]</scope>
    <source>
        <strain evidence="9 10">CBS 309.79</strain>
    </source>
</reference>
<protein>
    <recommendedName>
        <fullName evidence="7">Peptide hydrolase</fullName>
        <ecNumber evidence="7">3.4.-.-</ecNumber>
    </recommendedName>
</protein>
<dbReference type="GO" id="GO:0008235">
    <property type="term" value="F:metalloexopeptidase activity"/>
    <property type="evidence" value="ECO:0007669"/>
    <property type="project" value="InterPro"/>
</dbReference>
<evidence type="ECO:0000256" key="3">
    <source>
        <dbReference type="ARBA" id="ARBA00022670"/>
    </source>
</evidence>
<evidence type="ECO:0000256" key="6">
    <source>
        <dbReference type="ARBA" id="ARBA00022833"/>
    </source>
</evidence>